<feature type="signal peptide" evidence="1">
    <location>
        <begin position="1"/>
        <end position="23"/>
    </location>
</feature>
<feature type="chain" id="PRO_5013387155" description="Carboxypeptidase regulatory-like domain-containing protein" evidence="1">
    <location>
        <begin position="24"/>
        <end position="130"/>
    </location>
</feature>
<evidence type="ECO:0000313" key="2">
    <source>
        <dbReference type="EMBL" id="APW61906.1"/>
    </source>
</evidence>
<sequence length="130" mass="13448">MILDRRAAMLAALLLPFAGSGCGGVPEAAAKLSTTVPVQGKVTYKGKPLTHGTVVFEPDAGREAHGEIGPDGGYTLSTFKAGDGAVAGKHRISISGLNKKDLPLKYHAPSSSAIEFEVGADKSDYPIDLK</sequence>
<evidence type="ECO:0008006" key="4">
    <source>
        <dbReference type="Google" id="ProtNLM"/>
    </source>
</evidence>
<dbReference type="AlphaFoldDB" id="A0A1U7CSN5"/>
<keyword evidence="3" id="KW-1185">Reference proteome</keyword>
<dbReference type="KEGG" id="pbor:BSF38_03436"/>
<dbReference type="OrthoDB" id="268362at2"/>
<dbReference type="STRING" id="1387353.BSF38_03436"/>
<evidence type="ECO:0000313" key="3">
    <source>
        <dbReference type="Proteomes" id="UP000186309"/>
    </source>
</evidence>
<gene>
    <name evidence="2" type="ORF">BSF38_03436</name>
</gene>
<name>A0A1U7CSN5_9BACT</name>
<dbReference type="EMBL" id="CP019082">
    <property type="protein sequence ID" value="APW61906.1"/>
    <property type="molecule type" value="Genomic_DNA"/>
</dbReference>
<reference evidence="3" key="1">
    <citation type="submission" date="2016-12" db="EMBL/GenBank/DDBJ databases">
        <title>Comparative genomics of four Isosphaeraceae planctomycetes: a common pool of plasmids and glycoside hydrolase genes.</title>
        <authorList>
            <person name="Ivanova A."/>
        </authorList>
    </citation>
    <scope>NUCLEOTIDE SEQUENCE [LARGE SCALE GENOMIC DNA]</scope>
    <source>
        <strain evidence="3">PX4</strain>
    </source>
</reference>
<accession>A0A1U7CSN5</accession>
<dbReference type="PROSITE" id="PS51257">
    <property type="entry name" value="PROKAR_LIPOPROTEIN"/>
    <property type="match status" value="1"/>
</dbReference>
<dbReference type="RefSeq" id="WP_076347615.1">
    <property type="nucleotide sequence ID" value="NZ_CP019082.1"/>
</dbReference>
<protein>
    <recommendedName>
        <fullName evidence="4">Carboxypeptidase regulatory-like domain-containing protein</fullName>
    </recommendedName>
</protein>
<keyword evidence="1" id="KW-0732">Signal</keyword>
<evidence type="ECO:0000256" key="1">
    <source>
        <dbReference type="SAM" id="SignalP"/>
    </source>
</evidence>
<organism evidence="2 3">
    <name type="scientific">Paludisphaera borealis</name>
    <dbReference type="NCBI Taxonomy" id="1387353"/>
    <lineage>
        <taxon>Bacteria</taxon>
        <taxon>Pseudomonadati</taxon>
        <taxon>Planctomycetota</taxon>
        <taxon>Planctomycetia</taxon>
        <taxon>Isosphaerales</taxon>
        <taxon>Isosphaeraceae</taxon>
        <taxon>Paludisphaera</taxon>
    </lineage>
</organism>
<dbReference type="Proteomes" id="UP000186309">
    <property type="component" value="Chromosome"/>
</dbReference>
<proteinExistence type="predicted"/>